<keyword evidence="4" id="KW-1185">Reference proteome</keyword>
<name>A0ABS9DL50_9ACTN</name>
<dbReference type="NCBIfam" id="NF045516">
    <property type="entry name" value="GlpR"/>
    <property type="match status" value="1"/>
</dbReference>
<sequence length="475" mass="52818">MPNSVLWVCLVAVWLFVLVPMVIKGRPQMRKSTVAAKETRLLHRGGTRTRSDRRRSAGSHPHDPSWTSRRAKSDRAESATTVLDEEDDERAEGDQSDVENVDSDRFDADHDTISADADADDDAVQTTMRRARVADTVAPSVDDTDGSDISADCDLEDESDADHDADHDEEITLDGEFVDAERDDVDEELDDVEDAEIASMEEMATGEHEPADLDDGDLEDSADDNEFVDSDSEFATDDADDYDDDYDVDDEYGADDEYDEAGFDDSDADDSDANDHDADDYDADDYADADEYDDLADDVETDRDGVAEAPARSRPRSADTASRSRRRSVYSPDARQSELRYRERQRVLIGLLTLLVIAGGVGFFVGLPGWIATGVLAVMLVAYLGYLRRTVALEQKIRAQRAARARRSERELASRRRRADAAAAFESAPPPPRLRRPGGATVLEIDDEDPVFDHLPPFQRRRIMREDDGLRRVAG</sequence>
<feature type="compositionally biased region" description="Basic and acidic residues" evidence="1">
    <location>
        <begin position="102"/>
        <end position="113"/>
    </location>
</feature>
<feature type="region of interest" description="Disordered" evidence="1">
    <location>
        <begin position="39"/>
        <end position="336"/>
    </location>
</feature>
<feature type="transmembrane region" description="Helical" evidence="2">
    <location>
        <begin position="370"/>
        <end position="387"/>
    </location>
</feature>
<keyword evidence="2" id="KW-1133">Transmembrane helix</keyword>
<feature type="transmembrane region" description="Helical" evidence="2">
    <location>
        <begin position="6"/>
        <end position="23"/>
    </location>
</feature>
<feature type="compositionally biased region" description="Acidic residues" evidence="1">
    <location>
        <begin position="212"/>
        <end position="301"/>
    </location>
</feature>
<keyword evidence="2" id="KW-0812">Transmembrane</keyword>
<dbReference type="InterPro" id="IPR053779">
    <property type="entry name" value="GlpR"/>
</dbReference>
<accession>A0ABS9DL50</accession>
<proteinExistence type="predicted"/>
<feature type="compositionally biased region" description="Basic residues" evidence="1">
    <location>
        <begin position="42"/>
        <end position="57"/>
    </location>
</feature>
<evidence type="ECO:0000256" key="1">
    <source>
        <dbReference type="SAM" id="MobiDB-lite"/>
    </source>
</evidence>
<evidence type="ECO:0008006" key="5">
    <source>
        <dbReference type="Google" id="ProtNLM"/>
    </source>
</evidence>
<protein>
    <recommendedName>
        <fullName evidence="5">Transmembrane protein</fullName>
    </recommendedName>
</protein>
<feature type="compositionally biased region" description="Acidic residues" evidence="1">
    <location>
        <begin position="83"/>
        <end position="101"/>
    </location>
</feature>
<evidence type="ECO:0000256" key="2">
    <source>
        <dbReference type="SAM" id="Phobius"/>
    </source>
</evidence>
<feature type="region of interest" description="Disordered" evidence="1">
    <location>
        <begin position="404"/>
        <end position="439"/>
    </location>
</feature>
<comment type="caution">
    <text evidence="3">The sequence shown here is derived from an EMBL/GenBank/DDBJ whole genome shotgun (WGS) entry which is preliminary data.</text>
</comment>
<organism evidence="3 4">
    <name type="scientific">Gordonia tangerina</name>
    <dbReference type="NCBI Taxonomy" id="2911060"/>
    <lineage>
        <taxon>Bacteria</taxon>
        <taxon>Bacillati</taxon>
        <taxon>Actinomycetota</taxon>
        <taxon>Actinomycetes</taxon>
        <taxon>Mycobacteriales</taxon>
        <taxon>Gordoniaceae</taxon>
        <taxon>Gordonia</taxon>
    </lineage>
</organism>
<evidence type="ECO:0000313" key="4">
    <source>
        <dbReference type="Proteomes" id="UP001108089"/>
    </source>
</evidence>
<keyword evidence="2" id="KW-0472">Membrane</keyword>
<reference evidence="3" key="1">
    <citation type="submission" date="2022-01" db="EMBL/GenBank/DDBJ databases">
        <title>Gordonia xiamenensis sp. nov., isolated from surface seawater in Xiamen.</title>
        <authorList>
            <person name="He Y.F."/>
        </authorList>
    </citation>
    <scope>NUCLEOTIDE SEQUENCE</scope>
    <source>
        <strain evidence="3">GW1C4-4</strain>
    </source>
</reference>
<dbReference type="RefSeq" id="WP_235724690.1">
    <property type="nucleotide sequence ID" value="NZ_JAKGCU010000016.1"/>
</dbReference>
<dbReference type="Proteomes" id="UP001108089">
    <property type="component" value="Unassembled WGS sequence"/>
</dbReference>
<dbReference type="EMBL" id="JAKGCU010000016">
    <property type="protein sequence ID" value="MCF3939964.1"/>
    <property type="molecule type" value="Genomic_DNA"/>
</dbReference>
<gene>
    <name evidence="3" type="ORF">L1892_16430</name>
</gene>
<evidence type="ECO:0000313" key="3">
    <source>
        <dbReference type="EMBL" id="MCF3939964.1"/>
    </source>
</evidence>
<feature type="compositionally biased region" description="Acidic residues" evidence="1">
    <location>
        <begin position="142"/>
        <end position="196"/>
    </location>
</feature>
<feature type="transmembrane region" description="Helical" evidence="2">
    <location>
        <begin position="347"/>
        <end position="364"/>
    </location>
</feature>